<evidence type="ECO:0000313" key="2">
    <source>
        <dbReference type="EMBL" id="MZI95045.1"/>
    </source>
</evidence>
<dbReference type="Pfam" id="PF03009">
    <property type="entry name" value="GDPD"/>
    <property type="match status" value="1"/>
</dbReference>
<sequence>MKITAHRGLSSQAPENTMSAFLKAIEFGVPWIELDTQLSSDGIPVVIHDQTVNRCTNGSGIVTQMSLADLQSLDAGLWFSDTFRGEKIPTLESVLSLTKNHSIAINIELKTSPGDDVPTLCETVAQLIIDKQFNPEQLLFSSFDTRALIEIKRHLPTIRRGHLWQEIPEDAEATLHEIDAFSVHCDYRFLTKPQARRLKAQGYEIYCYTPNFPALVKSYWNWGVDMMITDTPQSYLEAKQD</sequence>
<dbReference type="CDD" id="cd08562">
    <property type="entry name" value="GDPD_EcUgpQ_like"/>
    <property type="match status" value="1"/>
</dbReference>
<dbReference type="InterPro" id="IPR017946">
    <property type="entry name" value="PLC-like_Pdiesterase_TIM-brl"/>
</dbReference>
<reference evidence="2 3" key="1">
    <citation type="submission" date="2019-10" db="EMBL/GenBank/DDBJ databases">
        <title>Vibrio sp. nov. isolated from a shrimp pond.</title>
        <authorList>
            <person name="Gomez-Gil B."/>
            <person name="Enciso-Ibarra J."/>
            <person name="Enciso-Ibarra K."/>
            <person name="Bolan-Mejia C."/>
        </authorList>
    </citation>
    <scope>NUCLEOTIDE SEQUENCE [LARGE SCALE GENOMIC DNA]</scope>
    <source>
        <strain evidence="2 3">CAIM 722</strain>
    </source>
</reference>
<proteinExistence type="predicted"/>
<dbReference type="InterPro" id="IPR030395">
    <property type="entry name" value="GP_PDE_dom"/>
</dbReference>
<dbReference type="RefSeq" id="WP_161157520.1">
    <property type="nucleotide sequence ID" value="NZ_WEKT01000043.1"/>
</dbReference>
<organism evidence="2 3">
    <name type="scientific">Vibrio eleionomae</name>
    <dbReference type="NCBI Taxonomy" id="2653505"/>
    <lineage>
        <taxon>Bacteria</taxon>
        <taxon>Pseudomonadati</taxon>
        <taxon>Pseudomonadota</taxon>
        <taxon>Gammaproteobacteria</taxon>
        <taxon>Vibrionales</taxon>
        <taxon>Vibrionaceae</taxon>
        <taxon>Vibrio</taxon>
    </lineage>
</organism>
<feature type="domain" description="GP-PDE" evidence="1">
    <location>
        <begin position="1"/>
        <end position="239"/>
    </location>
</feature>
<evidence type="ECO:0000259" key="1">
    <source>
        <dbReference type="PROSITE" id="PS51704"/>
    </source>
</evidence>
<evidence type="ECO:0000313" key="3">
    <source>
        <dbReference type="Proteomes" id="UP000462621"/>
    </source>
</evidence>
<comment type="caution">
    <text evidence="2">The sequence shown here is derived from an EMBL/GenBank/DDBJ whole genome shotgun (WGS) entry which is preliminary data.</text>
</comment>
<dbReference type="SUPFAM" id="SSF51695">
    <property type="entry name" value="PLC-like phosphodiesterases"/>
    <property type="match status" value="1"/>
</dbReference>
<keyword evidence="3" id="KW-1185">Reference proteome</keyword>
<protein>
    <submittedName>
        <fullName evidence="2">Glycerophosphoryl diester phosphodiesterase</fullName>
    </submittedName>
</protein>
<dbReference type="Proteomes" id="UP000462621">
    <property type="component" value="Unassembled WGS sequence"/>
</dbReference>
<dbReference type="EMBL" id="WEKT01000043">
    <property type="protein sequence ID" value="MZI95045.1"/>
    <property type="molecule type" value="Genomic_DNA"/>
</dbReference>
<dbReference type="GO" id="GO:0008081">
    <property type="term" value="F:phosphoric diester hydrolase activity"/>
    <property type="evidence" value="ECO:0007669"/>
    <property type="project" value="InterPro"/>
</dbReference>
<dbReference type="Gene3D" id="3.20.20.190">
    <property type="entry name" value="Phosphatidylinositol (PI) phosphodiesterase"/>
    <property type="match status" value="1"/>
</dbReference>
<dbReference type="PANTHER" id="PTHR46211:SF1">
    <property type="entry name" value="GLYCEROPHOSPHODIESTER PHOSPHODIESTERASE, CYTOPLASMIC"/>
    <property type="match status" value="1"/>
</dbReference>
<gene>
    <name evidence="2" type="ORF">F9817_17860</name>
</gene>
<dbReference type="AlphaFoldDB" id="A0A7X4LNH2"/>
<dbReference type="PROSITE" id="PS51704">
    <property type="entry name" value="GP_PDE"/>
    <property type="match status" value="1"/>
</dbReference>
<dbReference type="PANTHER" id="PTHR46211">
    <property type="entry name" value="GLYCEROPHOSPHORYL DIESTER PHOSPHODIESTERASE"/>
    <property type="match status" value="1"/>
</dbReference>
<accession>A0A7X4LNH2</accession>
<dbReference type="GO" id="GO:0006629">
    <property type="term" value="P:lipid metabolic process"/>
    <property type="evidence" value="ECO:0007669"/>
    <property type="project" value="InterPro"/>
</dbReference>
<name>A0A7X4LNH2_9VIBR</name>